<organism evidence="3">
    <name type="scientific">marine sediment metagenome</name>
    <dbReference type="NCBI Taxonomy" id="412755"/>
    <lineage>
        <taxon>unclassified sequences</taxon>
        <taxon>metagenomes</taxon>
        <taxon>ecological metagenomes</taxon>
    </lineage>
</organism>
<comment type="caution">
    <text evidence="3">The sequence shown here is derived from an EMBL/GenBank/DDBJ whole genome shotgun (WGS) entry which is preliminary data.</text>
</comment>
<feature type="compositionally biased region" description="Basic and acidic residues" evidence="2">
    <location>
        <begin position="29"/>
        <end position="42"/>
    </location>
</feature>
<feature type="coiled-coil region" evidence="1">
    <location>
        <begin position="193"/>
        <end position="253"/>
    </location>
</feature>
<feature type="region of interest" description="Disordered" evidence="2">
    <location>
        <begin position="1"/>
        <end position="42"/>
    </location>
</feature>
<protein>
    <submittedName>
        <fullName evidence="3">Uncharacterized protein</fullName>
    </submittedName>
</protein>
<feature type="non-terminal residue" evidence="3">
    <location>
        <position position="1"/>
    </location>
</feature>
<sequence>NSPLGRLQERQLANQSRIEEVMRQQQAAAERERGEHSDSLRRLEATERLAQSYEGRMLAVEEGGRRFRDDSSLLEKRLEGADKGAEEVAGKTARHGEAVKRLEEEMRRLHGEIDALTKQDSILSERAQLLVEQVRRLGEQVTILSEDRVVHQELTDVQDHWRMEGQRLDERLKVLEQAVGERRQHAEDHARALELLESKSQTQTERLAAFQQQIREQRQQVAAYLRKLSQFQERQKRRRLAAMEQELKEMKQRDLKLGGE</sequence>
<dbReference type="AlphaFoldDB" id="X0TS86"/>
<dbReference type="EMBL" id="BARS01019909">
    <property type="protein sequence ID" value="GAF96084.1"/>
    <property type="molecule type" value="Genomic_DNA"/>
</dbReference>
<evidence type="ECO:0000256" key="2">
    <source>
        <dbReference type="SAM" id="MobiDB-lite"/>
    </source>
</evidence>
<name>X0TS86_9ZZZZ</name>
<evidence type="ECO:0000256" key="1">
    <source>
        <dbReference type="SAM" id="Coils"/>
    </source>
</evidence>
<keyword evidence="1" id="KW-0175">Coiled coil</keyword>
<gene>
    <name evidence="3" type="ORF">S01H1_32181</name>
</gene>
<proteinExistence type="predicted"/>
<evidence type="ECO:0000313" key="3">
    <source>
        <dbReference type="EMBL" id="GAF96084.1"/>
    </source>
</evidence>
<reference evidence="3" key="1">
    <citation type="journal article" date="2014" name="Front. Microbiol.">
        <title>High frequency of phylogenetically diverse reductive dehalogenase-homologous genes in deep subseafloor sedimentary metagenomes.</title>
        <authorList>
            <person name="Kawai M."/>
            <person name="Futagami T."/>
            <person name="Toyoda A."/>
            <person name="Takaki Y."/>
            <person name="Nishi S."/>
            <person name="Hori S."/>
            <person name="Arai W."/>
            <person name="Tsubouchi T."/>
            <person name="Morono Y."/>
            <person name="Uchiyama I."/>
            <person name="Ito T."/>
            <person name="Fujiyama A."/>
            <person name="Inagaki F."/>
            <person name="Takami H."/>
        </authorList>
    </citation>
    <scope>NUCLEOTIDE SEQUENCE</scope>
    <source>
        <strain evidence="3">Expedition CK06-06</strain>
    </source>
</reference>
<accession>X0TS86</accession>